<reference evidence="1" key="1">
    <citation type="journal article" date="2021" name="New Phytol.">
        <title>Evolutionary innovations through gain and loss of genes in the ectomycorrhizal Boletales.</title>
        <authorList>
            <person name="Wu G."/>
            <person name="Miyauchi S."/>
            <person name="Morin E."/>
            <person name="Kuo A."/>
            <person name="Drula E."/>
            <person name="Varga T."/>
            <person name="Kohler A."/>
            <person name="Feng B."/>
            <person name="Cao Y."/>
            <person name="Lipzen A."/>
            <person name="Daum C."/>
            <person name="Hundley H."/>
            <person name="Pangilinan J."/>
            <person name="Johnson J."/>
            <person name="Barry K."/>
            <person name="LaButti K."/>
            <person name="Ng V."/>
            <person name="Ahrendt S."/>
            <person name="Min B."/>
            <person name="Choi I.G."/>
            <person name="Park H."/>
            <person name="Plett J.M."/>
            <person name="Magnuson J."/>
            <person name="Spatafora J.W."/>
            <person name="Nagy L.G."/>
            <person name="Henrissat B."/>
            <person name="Grigoriev I.V."/>
            <person name="Yang Z.L."/>
            <person name="Xu J."/>
            <person name="Martin F.M."/>
        </authorList>
    </citation>
    <scope>NUCLEOTIDE SEQUENCE</scope>
    <source>
        <strain evidence="1">ATCC 28755</strain>
    </source>
</reference>
<accession>A0ACB8A7D7</accession>
<gene>
    <name evidence="1" type="ORF">BJ138DRAFT_264571</name>
</gene>
<sequence length="191" mass="20878">MRNPKPNCTPPQRNTAQGPHLSLLPPPDMHGLTIQILCVSAHISLRFGLLHLTLLISVASPSAGTSSVSPCLQSWFRKAPSTNSDIDMFNNNASDPNIHDNDNASSAYENNGDDDATPRSVDISPSRTGEPATDRALGQLSGLIPNPRQSQRDRQREYRYRCKTCPCCRAAVRHRPIPVFVVRAIAGPCED</sequence>
<evidence type="ECO:0000313" key="1">
    <source>
        <dbReference type="EMBL" id="KAH7909131.1"/>
    </source>
</evidence>
<dbReference type="EMBL" id="MU267777">
    <property type="protein sequence ID" value="KAH7909131.1"/>
    <property type="molecule type" value="Genomic_DNA"/>
</dbReference>
<name>A0ACB8A7D7_9AGAM</name>
<organism evidence="1 2">
    <name type="scientific">Hygrophoropsis aurantiaca</name>
    <dbReference type="NCBI Taxonomy" id="72124"/>
    <lineage>
        <taxon>Eukaryota</taxon>
        <taxon>Fungi</taxon>
        <taxon>Dikarya</taxon>
        <taxon>Basidiomycota</taxon>
        <taxon>Agaricomycotina</taxon>
        <taxon>Agaricomycetes</taxon>
        <taxon>Agaricomycetidae</taxon>
        <taxon>Boletales</taxon>
        <taxon>Coniophorineae</taxon>
        <taxon>Hygrophoropsidaceae</taxon>
        <taxon>Hygrophoropsis</taxon>
    </lineage>
</organism>
<protein>
    <submittedName>
        <fullName evidence="1">Uncharacterized protein</fullName>
    </submittedName>
</protein>
<proteinExistence type="predicted"/>
<dbReference type="Proteomes" id="UP000790377">
    <property type="component" value="Unassembled WGS sequence"/>
</dbReference>
<evidence type="ECO:0000313" key="2">
    <source>
        <dbReference type="Proteomes" id="UP000790377"/>
    </source>
</evidence>
<comment type="caution">
    <text evidence="1">The sequence shown here is derived from an EMBL/GenBank/DDBJ whole genome shotgun (WGS) entry which is preliminary data.</text>
</comment>
<keyword evidence="2" id="KW-1185">Reference proteome</keyword>